<dbReference type="Proteomes" id="UP000199481">
    <property type="component" value="Unassembled WGS sequence"/>
</dbReference>
<dbReference type="Pfam" id="PF08860">
    <property type="entry name" value="DUF1827"/>
    <property type="match status" value="1"/>
</dbReference>
<dbReference type="OrthoDB" id="2308827at2"/>
<name>A0A1H1BI95_9LACT</name>
<evidence type="ECO:0000313" key="1">
    <source>
        <dbReference type="EMBL" id="SDQ51470.1"/>
    </source>
</evidence>
<evidence type="ECO:0008006" key="3">
    <source>
        <dbReference type="Google" id="ProtNLM"/>
    </source>
</evidence>
<sequence>MKLIDVTNNHSELVMEQLENTDANFVKVFSLGPTTVIYSGAPTHKDVLLLNKVRNIKNAEISFALENILETTLDNVEILHAPHIVELSIPVYE</sequence>
<dbReference type="RefSeq" id="WP_089978444.1">
    <property type="nucleotide sequence ID" value="NZ_CP084916.1"/>
</dbReference>
<keyword evidence="2" id="KW-1185">Reference proteome</keyword>
<dbReference type="InterPro" id="IPR038226">
    <property type="entry name" value="LMG18311-like_sf"/>
</dbReference>
<protein>
    <recommendedName>
        <fullName evidence="3">DUF1827 domain-containing protein</fullName>
    </recommendedName>
</protein>
<organism evidence="1 2">
    <name type="scientific">Carnobacterium viridans</name>
    <dbReference type="NCBI Taxonomy" id="174587"/>
    <lineage>
        <taxon>Bacteria</taxon>
        <taxon>Bacillati</taxon>
        <taxon>Bacillota</taxon>
        <taxon>Bacilli</taxon>
        <taxon>Lactobacillales</taxon>
        <taxon>Carnobacteriaceae</taxon>
        <taxon>Carnobacterium</taxon>
    </lineage>
</organism>
<dbReference type="AlphaFoldDB" id="A0A1H1BI95"/>
<dbReference type="EMBL" id="FNJW01000008">
    <property type="protein sequence ID" value="SDQ51470.1"/>
    <property type="molecule type" value="Genomic_DNA"/>
</dbReference>
<proteinExistence type="predicted"/>
<dbReference type="Gene3D" id="3.40.1720.10">
    <property type="entry name" value="Streptococcus thermophilus LMG 18311 protein like"/>
    <property type="match status" value="1"/>
</dbReference>
<evidence type="ECO:0000313" key="2">
    <source>
        <dbReference type="Proteomes" id="UP000199481"/>
    </source>
</evidence>
<reference evidence="2" key="1">
    <citation type="submission" date="2016-10" db="EMBL/GenBank/DDBJ databases">
        <authorList>
            <person name="Varghese N."/>
            <person name="Submissions S."/>
        </authorList>
    </citation>
    <scope>NUCLEOTIDE SEQUENCE [LARGE SCALE GENOMIC DNA]</scope>
    <source>
        <strain evidence="2">MPL-11</strain>
    </source>
</reference>
<dbReference type="InterPro" id="IPR014959">
    <property type="entry name" value="DUF1827"/>
</dbReference>
<accession>A0A1H1BI95</accession>
<gene>
    <name evidence="1" type="ORF">SAMN04487752_2593</name>
</gene>